<dbReference type="AlphaFoldDB" id="A0AA39Z651"/>
<protein>
    <submittedName>
        <fullName evidence="9">Asparagine synthetase (Glutamine-hydrolyzing) 2</fullName>
    </submittedName>
</protein>
<dbReference type="PIRSF" id="PIRSF001589">
    <property type="entry name" value="Asn_synthetase_glu-h"/>
    <property type="match status" value="1"/>
</dbReference>
<dbReference type="Proteomes" id="UP001175001">
    <property type="component" value="Unassembled WGS sequence"/>
</dbReference>
<dbReference type="InterPro" id="IPR033738">
    <property type="entry name" value="AsnB_N"/>
</dbReference>
<dbReference type="InterPro" id="IPR017932">
    <property type="entry name" value="GATase_2_dom"/>
</dbReference>
<keyword evidence="10" id="KW-1185">Reference proteome</keyword>
<dbReference type="PANTHER" id="PTHR43284">
    <property type="entry name" value="ASPARAGINE SYNTHETASE (GLUTAMINE-HYDROLYZING)"/>
    <property type="match status" value="1"/>
</dbReference>
<dbReference type="CDD" id="cd01991">
    <property type="entry name" value="Asn_synthase_B_C"/>
    <property type="match status" value="1"/>
</dbReference>
<evidence type="ECO:0000259" key="8">
    <source>
        <dbReference type="PROSITE" id="PS51278"/>
    </source>
</evidence>
<accession>A0AA39Z651</accession>
<name>A0AA39Z651_9PEZI</name>
<dbReference type="Gene3D" id="3.40.50.620">
    <property type="entry name" value="HUPs"/>
    <property type="match status" value="2"/>
</dbReference>
<evidence type="ECO:0000256" key="3">
    <source>
        <dbReference type="ARBA" id="ARBA00022840"/>
    </source>
</evidence>
<keyword evidence="2 5" id="KW-0547">Nucleotide-binding</keyword>
<evidence type="ECO:0000256" key="7">
    <source>
        <dbReference type="PIRSR" id="PIRSR001589-3"/>
    </source>
</evidence>
<dbReference type="GO" id="GO:0005829">
    <property type="term" value="C:cytosol"/>
    <property type="evidence" value="ECO:0007669"/>
    <property type="project" value="TreeGrafter"/>
</dbReference>
<keyword evidence="3 5" id="KW-0067">ATP-binding</keyword>
<evidence type="ECO:0000256" key="6">
    <source>
        <dbReference type="PIRSR" id="PIRSR001589-2"/>
    </source>
</evidence>
<feature type="domain" description="Glutamine amidotransferase type-2" evidence="8">
    <location>
        <begin position="2"/>
        <end position="253"/>
    </location>
</feature>
<dbReference type="EMBL" id="JAUJDW010000001">
    <property type="protein sequence ID" value="KAK0664761.1"/>
    <property type="molecule type" value="Genomic_DNA"/>
</dbReference>
<feature type="binding site" evidence="6">
    <location>
        <position position="142"/>
    </location>
    <ligand>
        <name>L-glutamine</name>
        <dbReference type="ChEBI" id="CHEBI:58359"/>
    </ligand>
</feature>
<dbReference type="Pfam" id="PF00733">
    <property type="entry name" value="Asn_synthase"/>
    <property type="match status" value="1"/>
</dbReference>
<evidence type="ECO:0000256" key="2">
    <source>
        <dbReference type="ARBA" id="ARBA00022741"/>
    </source>
</evidence>
<dbReference type="SUPFAM" id="SSF52402">
    <property type="entry name" value="Adenine nucleotide alpha hydrolases-like"/>
    <property type="match status" value="1"/>
</dbReference>
<feature type="site" description="Important for beta-aspartyl-AMP intermediate formation" evidence="7">
    <location>
        <position position="421"/>
    </location>
</feature>
<comment type="caution">
    <text evidence="9">The sequence shown here is derived from an EMBL/GenBank/DDBJ whole genome shotgun (WGS) entry which is preliminary data.</text>
</comment>
<evidence type="ECO:0000256" key="1">
    <source>
        <dbReference type="ARBA" id="ARBA00005752"/>
    </source>
</evidence>
<dbReference type="SUPFAM" id="SSF56235">
    <property type="entry name" value="N-terminal nucleophile aminohydrolases (Ntn hydrolases)"/>
    <property type="match status" value="1"/>
</dbReference>
<keyword evidence="4" id="KW-0315">Glutamine amidotransferase</keyword>
<reference evidence="9" key="1">
    <citation type="submission" date="2023-06" db="EMBL/GenBank/DDBJ databases">
        <title>Multi-omics analyses reveal the molecular pathogenesis toolkit of Lasiodiplodia hormozganensis, a cross-kingdom pathogen.</title>
        <authorList>
            <person name="Felix C."/>
            <person name="Meneses R."/>
            <person name="Goncalves M.F.M."/>
            <person name="Tilleman L."/>
            <person name="Duarte A.S."/>
            <person name="Jorrin-Novo J.V."/>
            <person name="Van De Peer Y."/>
            <person name="Deforce D."/>
            <person name="Van Nieuwerburgh F."/>
            <person name="Esteves A.C."/>
            <person name="Alves A."/>
        </authorList>
    </citation>
    <scope>NUCLEOTIDE SEQUENCE</scope>
    <source>
        <strain evidence="9">CBS 339.90</strain>
    </source>
</reference>
<dbReference type="InterPro" id="IPR051786">
    <property type="entry name" value="ASN_synthetase/amidase"/>
</dbReference>
<sequence>MCGISCIVHQGDPSDINRDELSQELYASLEAIKHRGPDSRGQWISSDNRVGSYFSLRSNIIISHLGIESIQDLPRMLTFFYPAALGHVRLAINDLAPTGSQPFSSPDSTVHAVVNGELYDYDALRASVLQHSPDYAFAGHSDCELVVALYLQHGLSFLSRLRGEFSLCLYDARTQMFVAARDRYGIKPLFWRVDGERRRIEIAAEAKAWLPFGWAPEWDVKSLLEAGWNHDQRTLFTGVRKVRPGHYLTCQGFEDVQERMYWDVEYPDKRTADPRSEQEMIEGVRERLLEAVRIRLRADVPVGIYLSGGIDSSVVAGMVTHLVKERGEKIGNEKETDRVSCFGIAFDEDSGYDESSIANRTADFLGVKFHKKHMGEAELAAYFEDATYHCEHHNADLNYVGKFALSEVPREVGFKVVLTGEGSDENFAGYPTYLPDYLREPDLAWPANALSDRERDGLREETEELTERNYSTIGMDSAKTGDSVAVRMLNGIKTPQYMTAWGFDVYEPWAHEVYGTCDPRLTVANNVDGRTRELIMSKWHPLHSAMYVWSKGHLANSFLSCLGDRTEMAHSLEARTPFLDHHLTEYVNGLPPSVKVRWDAEEQRFIEKWILREASKPFITSELYQRKKHPYSAPTLFPENGPLHRLFSRLISRENVEGLGFVDWNKAKDLVRKAFVEKDPSAVRAAISVGQWIVLGRRFDVKRAEAPR</sequence>
<dbReference type="GO" id="GO:0005524">
    <property type="term" value="F:ATP binding"/>
    <property type="evidence" value="ECO:0007669"/>
    <property type="project" value="UniProtKB-KW"/>
</dbReference>
<dbReference type="InterPro" id="IPR029055">
    <property type="entry name" value="Ntn_hydrolases_N"/>
</dbReference>
<dbReference type="InterPro" id="IPR001962">
    <property type="entry name" value="Asn_synthase"/>
</dbReference>
<evidence type="ECO:0000256" key="5">
    <source>
        <dbReference type="PIRNR" id="PIRNR001589"/>
    </source>
</evidence>
<gene>
    <name evidence="9" type="primary">asnH</name>
    <name evidence="9" type="ORF">DIS24_g183</name>
</gene>
<dbReference type="PROSITE" id="PS51278">
    <property type="entry name" value="GATASE_TYPE_2"/>
    <property type="match status" value="1"/>
</dbReference>
<dbReference type="InterPro" id="IPR014729">
    <property type="entry name" value="Rossmann-like_a/b/a_fold"/>
</dbReference>
<dbReference type="InterPro" id="IPR006426">
    <property type="entry name" value="Asn_synth_AEB"/>
</dbReference>
<feature type="binding site" evidence="6">
    <location>
        <position position="344"/>
    </location>
    <ligand>
        <name>ATP</name>
        <dbReference type="ChEBI" id="CHEBI:30616"/>
    </ligand>
</feature>
<organism evidence="9 10">
    <name type="scientific">Lasiodiplodia hormozganensis</name>
    <dbReference type="NCBI Taxonomy" id="869390"/>
    <lineage>
        <taxon>Eukaryota</taxon>
        <taxon>Fungi</taxon>
        <taxon>Dikarya</taxon>
        <taxon>Ascomycota</taxon>
        <taxon>Pezizomycotina</taxon>
        <taxon>Dothideomycetes</taxon>
        <taxon>Dothideomycetes incertae sedis</taxon>
        <taxon>Botryosphaeriales</taxon>
        <taxon>Botryosphaeriaceae</taxon>
        <taxon>Lasiodiplodia</taxon>
    </lineage>
</organism>
<dbReference type="CDD" id="cd00712">
    <property type="entry name" value="AsnB"/>
    <property type="match status" value="1"/>
</dbReference>
<dbReference type="GO" id="GO:0004066">
    <property type="term" value="F:asparagine synthase (glutamine-hydrolyzing) activity"/>
    <property type="evidence" value="ECO:0007669"/>
    <property type="project" value="InterPro"/>
</dbReference>
<dbReference type="PANTHER" id="PTHR43284:SF1">
    <property type="entry name" value="ASPARAGINE SYNTHETASE"/>
    <property type="match status" value="1"/>
</dbReference>
<dbReference type="NCBIfam" id="TIGR01536">
    <property type="entry name" value="asn_synth_AEB"/>
    <property type="match status" value="1"/>
</dbReference>
<dbReference type="Pfam" id="PF13537">
    <property type="entry name" value="GATase_7"/>
    <property type="match status" value="1"/>
</dbReference>
<proteinExistence type="inferred from homology"/>
<evidence type="ECO:0000313" key="10">
    <source>
        <dbReference type="Proteomes" id="UP001175001"/>
    </source>
</evidence>
<dbReference type="GO" id="GO:0006529">
    <property type="term" value="P:asparagine biosynthetic process"/>
    <property type="evidence" value="ECO:0007669"/>
    <property type="project" value="InterPro"/>
</dbReference>
<dbReference type="Gene3D" id="3.60.20.10">
    <property type="entry name" value="Glutamine Phosphoribosylpyrophosphate, subunit 1, domain 1"/>
    <property type="match status" value="1"/>
</dbReference>
<evidence type="ECO:0000256" key="4">
    <source>
        <dbReference type="ARBA" id="ARBA00022962"/>
    </source>
</evidence>
<comment type="similarity">
    <text evidence="1">Belongs to the asparagine synthetase family.</text>
</comment>
<evidence type="ECO:0000313" key="9">
    <source>
        <dbReference type="EMBL" id="KAK0664761.1"/>
    </source>
</evidence>